<dbReference type="EMBL" id="JAEQNE010000001">
    <property type="protein sequence ID" value="MBL0390789.1"/>
    <property type="molecule type" value="Genomic_DNA"/>
</dbReference>
<sequence length="867" mass="88443">MKHQRNLIAAAVLLSFATTPAWAVLERMGPVNNAPSVGGFPAWFQDKTGIAMEFCDPRTAAEVDGGWCLLLPGDVVIPETFPTNFFDEHFYWAADNVMLDAGNGFRAKLVIALEAAFANGAPAPGDQMTFARLRVFMPSLPFDGDYRVITPYSDVTYLGQRAGDRIFDTVDIGTACIATFECTLNGPVGPFLLPSPAAGGAEVPPMPDLRAAAPGTDPFYDQMVALGAGPTADPGTGKKYIADPARVGTVTGSPLPAFTARNTDGTTALRNHNTFRVEVAAPSPTNDGAVFYTLDGESNFTLMGRLMTGTLAGQVSKARATYKADAAGTVTNLDVFAQASSTSQSRIPATTQAPAVKPNLQYYDVPCAGALVTDPVTGVVTVSDGPYSAPAGVPHSMASTDPDYWGQSQPGGLPPSHVCIVDQSATNATGQVVPAYYLRPVTDDVQISVANYDGAANGTLTVNAASSDPTAVLTLAGYGPGVTAGTTVGRGAGTGLELAGGAASVSALAAPPSQVQVSSNKGGSVLRTTNTATGAAVIFGVPTAVADTLGMFEDCSPTAALACAAGQNVTIDLLANDVISRGGVLTSIRSAIASGAVVSVTASAPRLGTATVTDGVLTYVPNANASGVEAINYTVTVDGAVSNQATATIIINAVNDTPVAGNTTVGAVVGKLNVMNLIGSSTDPDGNGDVKDAVIVTWPAGMGTQPVPVNGVISYTPTTTGPKTFTYRVTDVAGAQSANLATGTVNVAANELITFGKHQFVQNKNRWTIDGTDNIIQGQTITVVYENGTLVGAAAPCNGTATNPNCVIGTAVLDGLGNWAMDKLVPATGAINPKSGTSVWKVAPTFIRAFSTLPSLGGTAAIDIVFK</sequence>
<accession>A0A936YWN4</accession>
<evidence type="ECO:0000313" key="3">
    <source>
        <dbReference type="Proteomes" id="UP000599109"/>
    </source>
</evidence>
<reference evidence="2 3" key="1">
    <citation type="journal article" date="2017" name="Int. J. Syst. Evol. Microbiol.">
        <title>Ramlibacter monticola sp. nov., isolated from forest soil.</title>
        <authorList>
            <person name="Chaudhary D.K."/>
            <person name="Kim J."/>
        </authorList>
    </citation>
    <scope>NUCLEOTIDE SEQUENCE [LARGE SCALE GENOMIC DNA]</scope>
    <source>
        <strain evidence="2 3">KACC 19175</strain>
    </source>
</reference>
<comment type="caution">
    <text evidence="2">The sequence shown here is derived from an EMBL/GenBank/DDBJ whole genome shotgun (WGS) entry which is preliminary data.</text>
</comment>
<feature type="chain" id="PRO_5036989905" description="Tandem-95 repeat protein" evidence="1">
    <location>
        <begin position="24"/>
        <end position="867"/>
    </location>
</feature>
<evidence type="ECO:0000256" key="1">
    <source>
        <dbReference type="SAM" id="SignalP"/>
    </source>
</evidence>
<feature type="signal peptide" evidence="1">
    <location>
        <begin position="1"/>
        <end position="23"/>
    </location>
</feature>
<evidence type="ECO:0008006" key="4">
    <source>
        <dbReference type="Google" id="ProtNLM"/>
    </source>
</evidence>
<dbReference type="Proteomes" id="UP000599109">
    <property type="component" value="Unassembled WGS sequence"/>
</dbReference>
<organism evidence="2 3">
    <name type="scientific">Ramlibacter monticola</name>
    <dbReference type="NCBI Taxonomy" id="1926872"/>
    <lineage>
        <taxon>Bacteria</taxon>
        <taxon>Pseudomonadati</taxon>
        <taxon>Pseudomonadota</taxon>
        <taxon>Betaproteobacteria</taxon>
        <taxon>Burkholderiales</taxon>
        <taxon>Comamonadaceae</taxon>
        <taxon>Ramlibacter</taxon>
    </lineage>
</organism>
<keyword evidence="3" id="KW-1185">Reference proteome</keyword>
<dbReference type="Pfam" id="PF17963">
    <property type="entry name" value="Big_9"/>
    <property type="match status" value="2"/>
</dbReference>
<dbReference type="RefSeq" id="WP_201673368.1">
    <property type="nucleotide sequence ID" value="NZ_JAEQNE010000001.1"/>
</dbReference>
<gene>
    <name evidence="2" type="ORF">JJ685_06480</name>
</gene>
<evidence type="ECO:0000313" key="2">
    <source>
        <dbReference type="EMBL" id="MBL0390789.1"/>
    </source>
</evidence>
<proteinExistence type="predicted"/>
<dbReference type="AlphaFoldDB" id="A0A936YWN4"/>
<keyword evidence="1" id="KW-0732">Signal</keyword>
<protein>
    <recommendedName>
        <fullName evidence="4">Tandem-95 repeat protein</fullName>
    </recommendedName>
</protein>
<dbReference type="Gene3D" id="2.60.40.2810">
    <property type="match status" value="1"/>
</dbReference>
<name>A0A936YWN4_9BURK</name>